<accession>A0A6S7FJG4</accession>
<feature type="region of interest" description="Disordered" evidence="1">
    <location>
        <begin position="1187"/>
        <end position="1221"/>
    </location>
</feature>
<protein>
    <recommendedName>
        <fullName evidence="3">YhdP central domain-containing protein</fullName>
    </recommendedName>
</protein>
<feature type="transmembrane region" description="Helical" evidence="2">
    <location>
        <begin position="7"/>
        <end position="33"/>
    </location>
</feature>
<dbReference type="AlphaFoldDB" id="A0A6S7FJG4"/>
<dbReference type="Proteomes" id="UP000494183">
    <property type="component" value="Unassembled WGS sequence"/>
</dbReference>
<evidence type="ECO:0000256" key="2">
    <source>
        <dbReference type="SAM" id="Phobius"/>
    </source>
</evidence>
<feature type="domain" description="YhdP central" evidence="3">
    <location>
        <begin position="339"/>
        <end position="1189"/>
    </location>
</feature>
<dbReference type="NCBIfam" id="TIGR02099">
    <property type="entry name" value="YhdP family protein"/>
    <property type="match status" value="1"/>
</dbReference>
<keyword evidence="2" id="KW-1133">Transmembrane helix</keyword>
<evidence type="ECO:0000259" key="3">
    <source>
        <dbReference type="Pfam" id="PF13116"/>
    </source>
</evidence>
<proteinExistence type="predicted"/>
<evidence type="ECO:0000313" key="4">
    <source>
        <dbReference type="EMBL" id="CAB3939767.1"/>
    </source>
</evidence>
<dbReference type="InterPro" id="IPR011836">
    <property type="entry name" value="YhdP"/>
</dbReference>
<evidence type="ECO:0000256" key="1">
    <source>
        <dbReference type="SAM" id="MobiDB-lite"/>
    </source>
</evidence>
<keyword evidence="5" id="KW-1185">Reference proteome</keyword>
<keyword evidence="2" id="KW-0812">Transmembrane</keyword>
<dbReference type="RefSeq" id="WP_302478247.1">
    <property type="nucleotide sequence ID" value="NZ_CADILH010000015.1"/>
</dbReference>
<organism evidence="4 5">
    <name type="scientific">Achromobacter insolitus</name>
    <dbReference type="NCBI Taxonomy" id="217204"/>
    <lineage>
        <taxon>Bacteria</taxon>
        <taxon>Pseudomonadati</taxon>
        <taxon>Pseudomonadota</taxon>
        <taxon>Betaproteobacteria</taxon>
        <taxon>Burkholderiales</taxon>
        <taxon>Alcaligenaceae</taxon>
        <taxon>Achromobacter</taxon>
    </lineage>
</organism>
<gene>
    <name evidence="4" type="ORF">LMG6000_06284</name>
</gene>
<dbReference type="InterPro" id="IPR025263">
    <property type="entry name" value="YhdP_central"/>
</dbReference>
<keyword evidence="2" id="KW-0472">Membrane</keyword>
<sequence>MSVSKKVLCWVFWAVLTVYGVVALGLLGVRYWVLPRVDQWRPQIEAYVSQALGSRVAIGSIQANWQGLNPKLDLASVQVYDDEAAPVLSLPSVSAVLGWRSILALSPKLLRLQLERPELILRRDRSNHLWVAGQDIDLNASDQRSDLDHPALRWLGAQRELRIRGATIRWQDELRGAPELTLSGVNFLARNGSLSHRFVLKAAAGDALARNVELRGEFNRSLFSVNAANPGNWGGQLYIQLDDAEPLAWRPWLDVPAVAGRLSGRAWLQLERGKFTDLTADTAARGVQWAQTPQGAEAPGFKAGYLQARLQGLPGDFMQLDSVPLARSPGAPAVSVNGKVEQLALSLPGVFEQPDLAVREVALEAAIKGPDADHWFVDVGRLQLVNDDLDVRVQGQWRPEGKTAAGSVDMRGVMARGSMSAIHRYLPLEVNADAREWLAVGLPAGEMQSASITLKGDLDEFPFGAPASQGEFVIAGAFSGAKVDYAPARERRKGWPMLENLSGNFRIDKVSLALDSAGGAVAHTGSGHTVTLGAVAASIPNMEENSELLLTGETAGTVPAYLALAANSPLGELLDGALDEARGTGDWRVGLKLKVPLLNTDDTEVQGNILFAGNTFTFMPEMPLLSQMHGDLAFSEKGVEAKDLRAQFLGGPARIFGRLAQSTDALRFEGTLAGPALTQLSNTPSMSRFTGKAAYKGKVGYQRGGAVDISVESDLVGMAIDMPAPVGKAAQASQLLKVEWSPAQDRGAQNRRWLTASLGDGVNALFERAPSEGGSSYFARGALGINRPASLPERGFSLNASLPELDLDAWENVSDGFSAPAGKGRPAPKPMLPAAERISLATGVLRTGGFTLNDMTLYATRPGPAQWRVDLQSKQATGSLEWREASGAIAGQITARLKHLSLGGEGDTNKADEALSSGSDLSDIPAIDLQAKEFLLYGKNVGELQVLGTNLQRGRQWRLDKLSIVNEAASLNATGNWNLEGQNRGLTVDASAKFEDVGKFLDRIGFEKVVSGGTGTMQGKATWRNLPWTHKIEDLTGEVDVSLDKGRFMHVNSRTARLLELLSLQSLQRLARLDVNPTNLLRDGFPFDTIRGKVKLADGTASTEGYKINGPVAAIVLAGGVNIIRERWDMKAVVIPNLDASGAAMVTALAVNPLIGLGAFVTQWLLKQPLARAMTMEYAVTGSWDDPKIEPIDASGKPAGNKQTPRPAPQPGTLEEFMGGQ</sequence>
<dbReference type="EMBL" id="CADILH010000015">
    <property type="protein sequence ID" value="CAB3939767.1"/>
    <property type="molecule type" value="Genomic_DNA"/>
</dbReference>
<reference evidence="4 5" key="1">
    <citation type="submission" date="2020-04" db="EMBL/GenBank/DDBJ databases">
        <authorList>
            <person name="De Canck E."/>
        </authorList>
    </citation>
    <scope>NUCLEOTIDE SEQUENCE [LARGE SCALE GENOMIC DNA]</scope>
    <source>
        <strain evidence="4 5">LMG 6000</strain>
    </source>
</reference>
<feature type="domain" description="YhdP central" evidence="3">
    <location>
        <begin position="6"/>
        <end position="292"/>
    </location>
</feature>
<name>A0A6S7FJG4_9BURK</name>
<dbReference type="PANTHER" id="PTHR38690:SF1">
    <property type="entry name" value="PROTEASE"/>
    <property type="match status" value="1"/>
</dbReference>
<dbReference type="PANTHER" id="PTHR38690">
    <property type="entry name" value="PROTEASE-RELATED"/>
    <property type="match status" value="1"/>
</dbReference>
<evidence type="ECO:0000313" key="5">
    <source>
        <dbReference type="Proteomes" id="UP000494183"/>
    </source>
</evidence>
<dbReference type="Pfam" id="PF13116">
    <property type="entry name" value="YhdP"/>
    <property type="match status" value="2"/>
</dbReference>